<evidence type="ECO:0000313" key="2">
    <source>
        <dbReference type="Proteomes" id="UP000185598"/>
    </source>
</evidence>
<dbReference type="Proteomes" id="UP000185598">
    <property type="component" value="Unassembled WGS sequence"/>
</dbReference>
<gene>
    <name evidence="1" type="ORF">BJF91_07745</name>
</gene>
<comment type="caution">
    <text evidence="1">The sequence shown here is derived from an EMBL/GenBank/DDBJ whole genome shotgun (WGS) entry which is preliminary data.</text>
</comment>
<proteinExistence type="predicted"/>
<sequence length="73" mass="8311">MNMCEYANHRILSDIFAAYNFGRRLKTVKGLTPYEFIVDNGLQSQKSSASIQSINSRTKQLEAMQKCYRATAT</sequence>
<reference evidence="1 2" key="1">
    <citation type="submission" date="2016-09" db="EMBL/GenBank/DDBJ databases">
        <title>Rhizobium oryziradicis sp. nov., isolated from the root of rice.</title>
        <authorList>
            <person name="Zhao J."/>
            <person name="Zhang X."/>
        </authorList>
    </citation>
    <scope>NUCLEOTIDE SEQUENCE [LARGE SCALE GENOMIC DNA]</scope>
    <source>
        <strain evidence="1 2">14971</strain>
    </source>
</reference>
<dbReference type="EMBL" id="MKIN01000020">
    <property type="protein sequence ID" value="OLP51099.1"/>
    <property type="molecule type" value="Genomic_DNA"/>
</dbReference>
<accession>A0A1Q9A961</accession>
<protein>
    <recommendedName>
        <fullName evidence="3">Integrase catalytic domain-containing protein</fullName>
    </recommendedName>
</protein>
<evidence type="ECO:0000313" key="1">
    <source>
        <dbReference type="EMBL" id="OLP51099.1"/>
    </source>
</evidence>
<dbReference type="AlphaFoldDB" id="A0A1Q9A961"/>
<name>A0A1Q9A961_9HYPH</name>
<organism evidence="1 2">
    <name type="scientific">Allorhizobium taibaishanense</name>
    <dbReference type="NCBI Taxonomy" id="887144"/>
    <lineage>
        <taxon>Bacteria</taxon>
        <taxon>Pseudomonadati</taxon>
        <taxon>Pseudomonadota</taxon>
        <taxon>Alphaproteobacteria</taxon>
        <taxon>Hyphomicrobiales</taxon>
        <taxon>Rhizobiaceae</taxon>
        <taxon>Rhizobium/Agrobacterium group</taxon>
        <taxon>Allorhizobium</taxon>
    </lineage>
</organism>
<evidence type="ECO:0008006" key="3">
    <source>
        <dbReference type="Google" id="ProtNLM"/>
    </source>
</evidence>
<keyword evidence="2" id="KW-1185">Reference proteome</keyword>